<reference evidence="1" key="4">
    <citation type="submission" date="2019-03" db="UniProtKB">
        <authorList>
            <consortium name="EnsemblPlants"/>
        </authorList>
    </citation>
    <scope>IDENTIFICATION</scope>
</reference>
<reference evidence="1" key="5">
    <citation type="journal article" date="2021" name="G3 (Bethesda)">
        <title>Aegilops tauschii genome assembly Aet v5.0 features greater sequence contiguity and improved annotation.</title>
        <authorList>
            <person name="Wang L."/>
            <person name="Zhu T."/>
            <person name="Rodriguez J.C."/>
            <person name="Deal K.R."/>
            <person name="Dubcovsky J."/>
            <person name="McGuire P.E."/>
            <person name="Lux T."/>
            <person name="Spannagl M."/>
            <person name="Mayer K.F.X."/>
            <person name="Baldrich P."/>
            <person name="Meyers B.C."/>
            <person name="Huo N."/>
            <person name="Gu Y.Q."/>
            <person name="Zhou H."/>
            <person name="Devos K.M."/>
            <person name="Bennetzen J.L."/>
            <person name="Unver T."/>
            <person name="Budak H."/>
            <person name="Gulick P.J."/>
            <person name="Galiba G."/>
            <person name="Kalapos B."/>
            <person name="Nelson D.R."/>
            <person name="Li P."/>
            <person name="You F.M."/>
            <person name="Luo M.C."/>
            <person name="Dvorak J."/>
        </authorList>
    </citation>
    <scope>NUCLEOTIDE SEQUENCE [LARGE SCALE GENOMIC DNA]</scope>
    <source>
        <strain evidence="1">cv. AL8/78</strain>
    </source>
</reference>
<reference evidence="2" key="1">
    <citation type="journal article" date="2014" name="Science">
        <title>Ancient hybridizations among the ancestral genomes of bread wheat.</title>
        <authorList>
            <consortium name="International Wheat Genome Sequencing Consortium,"/>
            <person name="Marcussen T."/>
            <person name="Sandve S.R."/>
            <person name="Heier L."/>
            <person name="Spannagl M."/>
            <person name="Pfeifer M."/>
            <person name="Jakobsen K.S."/>
            <person name="Wulff B.B."/>
            <person name="Steuernagel B."/>
            <person name="Mayer K.F."/>
            <person name="Olsen O.A."/>
        </authorList>
    </citation>
    <scope>NUCLEOTIDE SEQUENCE [LARGE SCALE GENOMIC DNA]</scope>
    <source>
        <strain evidence="2">cv. AL8/78</strain>
    </source>
</reference>
<dbReference type="PANTHER" id="PTHR33170:SF40">
    <property type="entry name" value="OS04G0557100 PROTEIN"/>
    <property type="match status" value="1"/>
</dbReference>
<dbReference type="AlphaFoldDB" id="A0A453GM32"/>
<dbReference type="Gramene" id="AET3Gv21106000.2">
    <property type="protein sequence ID" value="AET3Gv21106000.2"/>
    <property type="gene ID" value="AET3Gv21106000"/>
</dbReference>
<reference evidence="2" key="2">
    <citation type="journal article" date="2017" name="Nat. Plants">
        <title>The Aegilops tauschii genome reveals multiple impacts of transposons.</title>
        <authorList>
            <person name="Zhao G."/>
            <person name="Zou C."/>
            <person name="Li K."/>
            <person name="Wang K."/>
            <person name="Li T."/>
            <person name="Gao L."/>
            <person name="Zhang X."/>
            <person name="Wang H."/>
            <person name="Yang Z."/>
            <person name="Liu X."/>
            <person name="Jiang W."/>
            <person name="Mao L."/>
            <person name="Kong X."/>
            <person name="Jiao Y."/>
            <person name="Jia J."/>
        </authorList>
    </citation>
    <scope>NUCLEOTIDE SEQUENCE [LARGE SCALE GENOMIC DNA]</scope>
    <source>
        <strain evidence="2">cv. AL8/78</strain>
    </source>
</reference>
<sequence>SGAPTEPLDNFLVTWSLGSLIGKTEQVDMPFTRAHGVARLLVSVANIEFLPDVVRWTHEGIVYILDVEYEDPNLFQDFEEVHHMD</sequence>
<organism evidence="1 2">
    <name type="scientific">Aegilops tauschii subsp. strangulata</name>
    <name type="common">Goatgrass</name>
    <dbReference type="NCBI Taxonomy" id="200361"/>
    <lineage>
        <taxon>Eukaryota</taxon>
        <taxon>Viridiplantae</taxon>
        <taxon>Streptophyta</taxon>
        <taxon>Embryophyta</taxon>
        <taxon>Tracheophyta</taxon>
        <taxon>Spermatophyta</taxon>
        <taxon>Magnoliopsida</taxon>
        <taxon>Liliopsida</taxon>
        <taxon>Poales</taxon>
        <taxon>Poaceae</taxon>
        <taxon>BOP clade</taxon>
        <taxon>Pooideae</taxon>
        <taxon>Triticodae</taxon>
        <taxon>Triticeae</taxon>
        <taxon>Triticinae</taxon>
        <taxon>Aegilops</taxon>
    </lineage>
</organism>
<proteinExistence type="predicted"/>
<protein>
    <submittedName>
        <fullName evidence="1">Uncharacterized protein</fullName>
    </submittedName>
</protein>
<keyword evidence="2" id="KW-1185">Reference proteome</keyword>
<evidence type="ECO:0000313" key="1">
    <source>
        <dbReference type="EnsemblPlants" id="AET3Gv21106000.2"/>
    </source>
</evidence>
<name>A0A453GM32_AEGTS</name>
<dbReference type="PANTHER" id="PTHR33170">
    <property type="entry name" value="DUF4283 DOMAIN-CONTAINING PROTEIN-RELATED"/>
    <property type="match status" value="1"/>
</dbReference>
<accession>A0A453GM32</accession>
<reference evidence="1" key="3">
    <citation type="journal article" date="2017" name="Nature">
        <title>Genome sequence of the progenitor of the wheat D genome Aegilops tauschii.</title>
        <authorList>
            <person name="Luo M.C."/>
            <person name="Gu Y.Q."/>
            <person name="Puiu D."/>
            <person name="Wang H."/>
            <person name="Twardziok S.O."/>
            <person name="Deal K.R."/>
            <person name="Huo N."/>
            <person name="Zhu T."/>
            <person name="Wang L."/>
            <person name="Wang Y."/>
            <person name="McGuire P.E."/>
            <person name="Liu S."/>
            <person name="Long H."/>
            <person name="Ramasamy R.K."/>
            <person name="Rodriguez J.C."/>
            <person name="Van S.L."/>
            <person name="Yuan L."/>
            <person name="Wang Z."/>
            <person name="Xia Z."/>
            <person name="Xiao L."/>
            <person name="Anderson O.D."/>
            <person name="Ouyang S."/>
            <person name="Liang Y."/>
            <person name="Zimin A.V."/>
            <person name="Pertea G."/>
            <person name="Qi P."/>
            <person name="Bennetzen J.L."/>
            <person name="Dai X."/>
            <person name="Dawson M.W."/>
            <person name="Muller H.G."/>
            <person name="Kugler K."/>
            <person name="Rivarola-Duarte L."/>
            <person name="Spannagl M."/>
            <person name="Mayer K.F.X."/>
            <person name="Lu F.H."/>
            <person name="Bevan M.W."/>
            <person name="Leroy P."/>
            <person name="Li P."/>
            <person name="You F.M."/>
            <person name="Sun Q."/>
            <person name="Liu Z."/>
            <person name="Lyons E."/>
            <person name="Wicker T."/>
            <person name="Salzberg S.L."/>
            <person name="Devos K.M."/>
            <person name="Dvorak J."/>
        </authorList>
    </citation>
    <scope>NUCLEOTIDE SEQUENCE [LARGE SCALE GENOMIC DNA]</scope>
    <source>
        <strain evidence="1">cv. AL8/78</strain>
    </source>
</reference>
<dbReference type="Proteomes" id="UP000015105">
    <property type="component" value="Chromosome 3D"/>
</dbReference>
<evidence type="ECO:0000313" key="2">
    <source>
        <dbReference type="Proteomes" id="UP000015105"/>
    </source>
</evidence>
<dbReference type="EnsemblPlants" id="AET3Gv21106000.2">
    <property type="protein sequence ID" value="AET3Gv21106000.2"/>
    <property type="gene ID" value="AET3Gv21106000"/>
</dbReference>